<dbReference type="EMBL" id="JAIZAY010000001">
    <property type="protein sequence ID" value="KAJ8050240.1"/>
    <property type="molecule type" value="Genomic_DNA"/>
</dbReference>
<sequence length="81" mass="8804">MAAKDLYSFFKRNKTTDKESAEEETNDTDVPSSSGSKLSGSPVVDASQVQVSTTSAATPRVGITIVCCKRAVDKMLYRNWP</sequence>
<accession>A0A9Q1CSX7</accession>
<evidence type="ECO:0000313" key="2">
    <source>
        <dbReference type="EMBL" id="KAJ8050240.1"/>
    </source>
</evidence>
<feature type="region of interest" description="Disordered" evidence="1">
    <location>
        <begin position="14"/>
        <end position="55"/>
    </location>
</feature>
<gene>
    <name evidence="2" type="ORF">HOLleu_03368</name>
</gene>
<protein>
    <submittedName>
        <fullName evidence="2">Uncharacterized protein</fullName>
    </submittedName>
</protein>
<name>A0A9Q1CSX7_HOLLE</name>
<organism evidence="2 3">
    <name type="scientific">Holothuria leucospilota</name>
    <name type="common">Black long sea cucumber</name>
    <name type="synonym">Mertensiothuria leucospilota</name>
    <dbReference type="NCBI Taxonomy" id="206669"/>
    <lineage>
        <taxon>Eukaryota</taxon>
        <taxon>Metazoa</taxon>
        <taxon>Echinodermata</taxon>
        <taxon>Eleutherozoa</taxon>
        <taxon>Echinozoa</taxon>
        <taxon>Holothuroidea</taxon>
        <taxon>Aspidochirotacea</taxon>
        <taxon>Aspidochirotida</taxon>
        <taxon>Holothuriidae</taxon>
        <taxon>Holothuria</taxon>
    </lineage>
</organism>
<feature type="compositionally biased region" description="Low complexity" evidence="1">
    <location>
        <begin position="32"/>
        <end position="41"/>
    </location>
</feature>
<reference evidence="2" key="1">
    <citation type="submission" date="2021-10" db="EMBL/GenBank/DDBJ databases">
        <title>Tropical sea cucumber genome reveals ecological adaptation and Cuvierian tubules defense mechanism.</title>
        <authorList>
            <person name="Chen T."/>
        </authorList>
    </citation>
    <scope>NUCLEOTIDE SEQUENCE</scope>
    <source>
        <strain evidence="2">Nanhai2018</strain>
        <tissue evidence="2">Muscle</tissue>
    </source>
</reference>
<evidence type="ECO:0000256" key="1">
    <source>
        <dbReference type="SAM" id="MobiDB-lite"/>
    </source>
</evidence>
<proteinExistence type="predicted"/>
<dbReference type="AlphaFoldDB" id="A0A9Q1CSX7"/>
<evidence type="ECO:0000313" key="3">
    <source>
        <dbReference type="Proteomes" id="UP001152320"/>
    </source>
</evidence>
<keyword evidence="3" id="KW-1185">Reference proteome</keyword>
<dbReference type="Proteomes" id="UP001152320">
    <property type="component" value="Chromosome 1"/>
</dbReference>
<comment type="caution">
    <text evidence="2">The sequence shown here is derived from an EMBL/GenBank/DDBJ whole genome shotgun (WGS) entry which is preliminary data.</text>
</comment>